<dbReference type="PANTHER" id="PTHR30441:SF8">
    <property type="entry name" value="DUF748 DOMAIN-CONTAINING PROTEIN"/>
    <property type="match status" value="1"/>
</dbReference>
<name>A0A7G1HTJ1_9BACT</name>
<dbReference type="PANTHER" id="PTHR30441">
    <property type="entry name" value="DUF748 DOMAIN-CONTAINING PROTEIN"/>
    <property type="match status" value="1"/>
</dbReference>
<dbReference type="RefSeq" id="WP_021930332.1">
    <property type="nucleotide sequence ID" value="NZ_AP023322.1"/>
</dbReference>
<dbReference type="GO" id="GO:0005886">
    <property type="term" value="C:plasma membrane"/>
    <property type="evidence" value="ECO:0007669"/>
    <property type="project" value="TreeGrafter"/>
</dbReference>
<evidence type="ECO:0000313" key="2">
    <source>
        <dbReference type="EMBL" id="BCI62343.1"/>
    </source>
</evidence>
<protein>
    <submittedName>
        <fullName evidence="2">Outer membrane assembly protein</fullName>
    </submittedName>
</protein>
<accession>A0A7G1HTJ1</accession>
<keyword evidence="1" id="KW-0472">Membrane</keyword>
<gene>
    <name evidence="2" type="ORF">Cop2CBH44_06960</name>
</gene>
<sequence>MNTRIKKNLKITIISVVSFLCIIFIIIAIVINFIFTPTKLTPLVLKIANENLNARINMSSVDLTFFSSFPDFELRIENGSLISNVFNDSITRKQDSLLTFSKCAISIKPLQYIYNNKIAIKYILFDKASIYAYISKEGQANWDIISTDTTASTIDTTASSFNSDIDIKRIIFRQANFYFDDRNTDIYTHIDSLNLKMKMSLTPEISELKLSSNCKNLLFWQKGELLMNHLAIGLDTDLAANKKTKAFAIDNAKINLNGLQLAANGELKRDTTHKVLIMDIDYGLQAPSVENVLKMIPKSVIKDNKITAEGQVEMSGKIKGEYGDKKLPTVSMKLNIKDASAQYKGMPYGIDKLSADLDIFIDIMRNTPSYANLKIFKFLGAHTDILADGKVENLLGDPYITFYTKSTVDFNALAQTFPLQPGVTLGGILTANLDFKGKLSSIKAQDIGRLYVKGDVGIKNVIIKDTNKNFDFTGDASLNFSGDKALSAKASISSVILKSKIANSTIDSLSISAASPEGLPDTTKIIPLNLHVRMQKLRASLGDSIKLYSGRTEADLQSRPSKKNIKKPIFTIKLRTDSLFFKTNDAKMAMDLAGFNITTFQTRDSLWIPQGTIGFNRLHFISKDFGLPIRMKETSVNFERRTISLRQAKIRIGRSDIVATGSVHNLGRFMTKSELLSGKLNISSRRIDCNQLIAAMSSISEISEDDNMNVCDSIANEGGEMHLFVIPKNLDLELTTNVDEVTYNKMIFKNINGIVRLKDQVVNLENLSMEALDAQMKTSMLYKASNPYVAYTGFDFNINKINIGKLVDFIPELDTIVPMLRSFKGLVDFNIAAEARLDSLMNIKIPTLRSAIYIKGDSLVLLDGETFTKLAKILMFKNKKENMFDSISVNITVEDGNVKVYPFLVEIDRYRAAVGGEQKLDMTFNYHVSILKSPLPFKAGVDIYGNLDKVKFKITRAKYKNMVSPAYIQKVDSTRMNMGKVINSHFRRLINLSPRNQ</sequence>
<feature type="transmembrane region" description="Helical" evidence="1">
    <location>
        <begin position="12"/>
        <end position="35"/>
    </location>
</feature>
<keyword evidence="3" id="KW-1185">Reference proteome</keyword>
<proteinExistence type="predicted"/>
<dbReference type="AlphaFoldDB" id="A0A7G1HTJ1"/>
<dbReference type="EMBL" id="AP023322">
    <property type="protein sequence ID" value="BCI62343.1"/>
    <property type="molecule type" value="Genomic_DNA"/>
</dbReference>
<dbReference type="InterPro" id="IPR052894">
    <property type="entry name" value="AsmA-related"/>
</dbReference>
<reference evidence="3" key="1">
    <citation type="submission" date="2020-07" db="EMBL/GenBank/DDBJ databases">
        <title>Complete genome sequencing of Coprobacter sp. strain 2CBH44.</title>
        <authorList>
            <person name="Sakamoto M."/>
            <person name="Murakami T."/>
            <person name="Mori H."/>
        </authorList>
    </citation>
    <scope>NUCLEOTIDE SEQUENCE [LARGE SCALE GENOMIC DNA]</scope>
    <source>
        <strain evidence="3">2CBH44</strain>
    </source>
</reference>
<dbReference type="KEGG" id="copr:Cop2CBH44_06960"/>
<keyword evidence="1" id="KW-0812">Transmembrane</keyword>
<evidence type="ECO:0000313" key="3">
    <source>
        <dbReference type="Proteomes" id="UP000594042"/>
    </source>
</evidence>
<keyword evidence="1" id="KW-1133">Transmembrane helix</keyword>
<organism evidence="2 3">
    <name type="scientific">Coprobacter secundus subsp. similis</name>
    <dbReference type="NCBI Taxonomy" id="2751153"/>
    <lineage>
        <taxon>Bacteria</taxon>
        <taxon>Pseudomonadati</taxon>
        <taxon>Bacteroidota</taxon>
        <taxon>Bacteroidia</taxon>
        <taxon>Bacteroidales</taxon>
        <taxon>Barnesiellaceae</taxon>
        <taxon>Coprobacter</taxon>
    </lineage>
</organism>
<dbReference type="Proteomes" id="UP000594042">
    <property type="component" value="Chromosome"/>
</dbReference>
<dbReference type="GO" id="GO:0090313">
    <property type="term" value="P:regulation of protein targeting to membrane"/>
    <property type="evidence" value="ECO:0007669"/>
    <property type="project" value="TreeGrafter"/>
</dbReference>
<evidence type="ECO:0000256" key="1">
    <source>
        <dbReference type="SAM" id="Phobius"/>
    </source>
</evidence>